<dbReference type="GO" id="GO:0000049">
    <property type="term" value="F:tRNA binding"/>
    <property type="evidence" value="ECO:0007669"/>
    <property type="project" value="TreeGrafter"/>
</dbReference>
<dbReference type="GO" id="GO:0043023">
    <property type="term" value="F:ribosomal large subunit binding"/>
    <property type="evidence" value="ECO:0007669"/>
    <property type="project" value="TreeGrafter"/>
</dbReference>
<accession>A0A271IZR8</accession>
<proteinExistence type="predicted"/>
<feature type="domain" description="NFACT RNA-binding" evidence="1">
    <location>
        <begin position="429"/>
        <end position="518"/>
    </location>
</feature>
<dbReference type="Gene3D" id="2.30.310.10">
    <property type="entry name" value="ibrinogen binding protein from staphylococcus aureus domain"/>
    <property type="match status" value="1"/>
</dbReference>
<dbReference type="InterPro" id="IPR051608">
    <property type="entry name" value="RQC_Subunit_NEMF"/>
</dbReference>
<dbReference type="RefSeq" id="WP_095510145.1">
    <property type="nucleotide sequence ID" value="NZ_MQWD01000001.1"/>
</dbReference>
<dbReference type="EMBL" id="MQWD01000001">
    <property type="protein sequence ID" value="PAP76488.1"/>
    <property type="molecule type" value="Genomic_DNA"/>
</dbReference>
<evidence type="ECO:0000313" key="3">
    <source>
        <dbReference type="Proteomes" id="UP000216339"/>
    </source>
</evidence>
<comment type="caution">
    <text evidence="2">The sequence shown here is derived from an EMBL/GenBank/DDBJ whole genome shotgun (WGS) entry which is preliminary data.</text>
</comment>
<dbReference type="Pfam" id="PF05670">
    <property type="entry name" value="NFACT-R_1"/>
    <property type="match status" value="1"/>
</dbReference>
<organism evidence="2 3">
    <name type="scientific">Rubrivirga marina</name>
    <dbReference type="NCBI Taxonomy" id="1196024"/>
    <lineage>
        <taxon>Bacteria</taxon>
        <taxon>Pseudomonadati</taxon>
        <taxon>Rhodothermota</taxon>
        <taxon>Rhodothermia</taxon>
        <taxon>Rhodothermales</taxon>
        <taxon>Rubricoccaceae</taxon>
        <taxon>Rubrivirga</taxon>
    </lineage>
</organism>
<dbReference type="AlphaFoldDB" id="A0A271IZR8"/>
<keyword evidence="3" id="KW-1185">Reference proteome</keyword>
<evidence type="ECO:0000313" key="2">
    <source>
        <dbReference type="EMBL" id="PAP76488.1"/>
    </source>
</evidence>
<dbReference type="Proteomes" id="UP000216339">
    <property type="component" value="Unassembled WGS sequence"/>
</dbReference>
<dbReference type="OrthoDB" id="9766163at2"/>
<dbReference type="PANTHER" id="PTHR15239:SF6">
    <property type="entry name" value="RIBOSOME QUALITY CONTROL COMPLEX SUBUNIT NEMF"/>
    <property type="match status" value="1"/>
</dbReference>
<dbReference type="Pfam" id="PF05833">
    <property type="entry name" value="NFACT_N"/>
    <property type="match status" value="1"/>
</dbReference>
<dbReference type="GO" id="GO:0072344">
    <property type="term" value="P:rescue of stalled ribosome"/>
    <property type="evidence" value="ECO:0007669"/>
    <property type="project" value="TreeGrafter"/>
</dbReference>
<dbReference type="InterPro" id="IPR008532">
    <property type="entry name" value="NFACT_RNA-bd"/>
</dbReference>
<sequence>MDFFTLHALAREWDARLAGAAVTEAWTQSPRELSLGLSADGAATTLRVICDPALTLVFRTDGAARQRRNTADVLDGLGGRGVERVRTAERDRHLFLDLDDGSRLQVVLFGSRPNVLWVDAADTVRAAFLDEDDHVGESAPEPRPAPAVESAGAFSERWRANRRTVEQAVAGAVPLFTRDLAVEAVRRAGLDPEAPPEGADLGALFEGVEAYRDALAAPEPVVYWRGPVAEAFSLVPRTDVPETWREERFETVDAALGVWAKRSLAQRAYSAEYGPLEKALAVAAGRRQRSAEAMLDELSQPSRAGRYETWGHLLMASAAGEGPGRESVRLDDIVGGTGEVEIPLDPARSSVENAERYYDKARRTRKAREAAERRWAEVDAEAERAADLLARVRATESLADLRALRDAEGAAIDALVGQRADDGPAEPFRRFALPGGYEALVGKHARGNAHLTTRVASPHDLWLHARGVAGSHVVVKRPGRSTTVPPEAVAAAARLAAWFSTARTQTVVPVTVTERKYVRPIKGGPPGLVRVDREDVLDVEPTAP</sequence>
<protein>
    <recommendedName>
        <fullName evidence="1">NFACT RNA-binding domain-containing protein</fullName>
    </recommendedName>
</protein>
<dbReference type="GO" id="GO:1990112">
    <property type="term" value="C:RQC complex"/>
    <property type="evidence" value="ECO:0007669"/>
    <property type="project" value="TreeGrafter"/>
</dbReference>
<gene>
    <name evidence="2" type="ORF">BSZ37_08560</name>
</gene>
<dbReference type="PANTHER" id="PTHR15239">
    <property type="entry name" value="NUCLEAR EXPORT MEDIATOR FACTOR NEMF"/>
    <property type="match status" value="1"/>
</dbReference>
<reference evidence="2 3" key="1">
    <citation type="submission" date="2016-11" db="EMBL/GenBank/DDBJ databases">
        <title>Study of marine rhodopsin-containing bacteria.</title>
        <authorList>
            <person name="Yoshizawa S."/>
            <person name="Kumagai Y."/>
            <person name="Kogure K."/>
        </authorList>
    </citation>
    <scope>NUCLEOTIDE SEQUENCE [LARGE SCALE GENOMIC DNA]</scope>
    <source>
        <strain evidence="2 3">SAORIC-28</strain>
    </source>
</reference>
<name>A0A271IZR8_9BACT</name>
<evidence type="ECO:0000259" key="1">
    <source>
        <dbReference type="Pfam" id="PF05670"/>
    </source>
</evidence>